<dbReference type="OrthoDB" id="156295at2"/>
<accession>A0A2A6RFN8</accession>
<dbReference type="AlphaFoldDB" id="A0A2A6RFN8"/>
<evidence type="ECO:0000313" key="1">
    <source>
        <dbReference type="EMBL" id="PDW01944.1"/>
    </source>
</evidence>
<comment type="caution">
    <text evidence="1">The sequence shown here is derived from an EMBL/GenBank/DDBJ whole genome shotgun (WGS) entry which is preliminary data.</text>
</comment>
<evidence type="ECO:0008006" key="3">
    <source>
        <dbReference type="Google" id="ProtNLM"/>
    </source>
</evidence>
<protein>
    <recommendedName>
        <fullName evidence="3">NADPH-dependent FMN reductase-like domain-containing protein</fullName>
    </recommendedName>
</protein>
<reference evidence="2" key="1">
    <citation type="submission" date="2017-08" db="EMBL/GenBank/DDBJ databases">
        <authorList>
            <person name="Grouzdev D.S."/>
            <person name="Gaisin V.A."/>
            <person name="Rysina M.S."/>
            <person name="Gorlenko V.M."/>
        </authorList>
    </citation>
    <scope>NUCLEOTIDE SEQUENCE [LARGE SCALE GENOMIC DNA]</scope>
    <source>
        <strain evidence="2">Kir15-3F</strain>
    </source>
</reference>
<dbReference type="EMBL" id="NQWI01000097">
    <property type="protein sequence ID" value="PDW01944.1"/>
    <property type="molecule type" value="Genomic_DNA"/>
</dbReference>
<organism evidence="1 2">
    <name type="scientific">Candidatus Viridilinea mediisalina</name>
    <dbReference type="NCBI Taxonomy" id="2024553"/>
    <lineage>
        <taxon>Bacteria</taxon>
        <taxon>Bacillati</taxon>
        <taxon>Chloroflexota</taxon>
        <taxon>Chloroflexia</taxon>
        <taxon>Chloroflexales</taxon>
        <taxon>Chloroflexineae</taxon>
        <taxon>Oscillochloridaceae</taxon>
        <taxon>Candidatus Viridilinea</taxon>
    </lineage>
</organism>
<evidence type="ECO:0000313" key="2">
    <source>
        <dbReference type="Proteomes" id="UP000220527"/>
    </source>
</evidence>
<sequence length="171" mass="17868">MHDGYLYTLGICGSAAGSGPAPECLSMMLAALPPVKRAAFLGEVLLNQAGPSLADPLRDPLYHELADAEVLLLVTPLLGGALPARLSALATLLIQKPLPKAPAYAVLVSFNDQPRVGLALLQRALTTNGIELLHELSVPNEADLVAFGLTAIAAAQQAYGRARLLYPEALP</sequence>
<keyword evidence="2" id="KW-1185">Reference proteome</keyword>
<proteinExistence type="predicted"/>
<name>A0A2A6RFN8_9CHLR</name>
<dbReference type="Proteomes" id="UP000220527">
    <property type="component" value="Unassembled WGS sequence"/>
</dbReference>
<gene>
    <name evidence="1" type="ORF">CJ255_16510</name>
</gene>
<dbReference type="RefSeq" id="WP_097645202.1">
    <property type="nucleotide sequence ID" value="NZ_NQWI01000097.1"/>
</dbReference>